<dbReference type="RefSeq" id="WP_020583278.1">
    <property type="nucleotide sequence ID" value="NZ_JOJP01000001.1"/>
</dbReference>
<dbReference type="InterPro" id="IPR036286">
    <property type="entry name" value="LexA/Signal_pep-like_sf"/>
</dbReference>
<dbReference type="Gene3D" id="2.10.109.10">
    <property type="entry name" value="Umud Fragment, subunit A"/>
    <property type="match status" value="1"/>
</dbReference>
<dbReference type="PROSITE" id="PS00760">
    <property type="entry name" value="SPASE_I_2"/>
    <property type="match status" value="1"/>
</dbReference>
<dbReference type="Proteomes" id="UP000027997">
    <property type="component" value="Unassembled WGS sequence"/>
</dbReference>
<keyword evidence="6 8" id="KW-0378">Hydrolase</keyword>
<feature type="domain" description="Peptidase S26" evidence="10">
    <location>
        <begin position="58"/>
        <end position="250"/>
    </location>
</feature>
<dbReference type="STRING" id="305900.GV64_13355"/>
<name>A0A081KBR7_9GAMM</name>
<comment type="subcellular location">
    <subcellularLocation>
        <location evidence="9">Membrane</location>
        <topology evidence="9">Multi-pass membrane protein</topology>
    </subcellularLocation>
</comment>
<evidence type="ECO:0000256" key="4">
    <source>
        <dbReference type="ARBA" id="ARBA00019232"/>
    </source>
</evidence>
<evidence type="ECO:0000313" key="12">
    <source>
        <dbReference type="Proteomes" id="UP000027997"/>
    </source>
</evidence>
<keyword evidence="5 8" id="KW-0645">Protease</keyword>
<dbReference type="AlphaFoldDB" id="A0A081KBR7"/>
<dbReference type="PRINTS" id="PR00727">
    <property type="entry name" value="LEADERPTASE"/>
</dbReference>
<protein>
    <recommendedName>
        <fullName evidence="4 8">Signal peptidase I</fullName>
        <ecNumber evidence="3 8">3.4.21.89</ecNumber>
    </recommendedName>
</protein>
<dbReference type="PANTHER" id="PTHR43390:SF1">
    <property type="entry name" value="CHLOROPLAST PROCESSING PEPTIDASE"/>
    <property type="match status" value="1"/>
</dbReference>
<feature type="transmembrane region" description="Helical" evidence="8">
    <location>
        <begin position="6"/>
        <end position="27"/>
    </location>
</feature>
<comment type="catalytic activity">
    <reaction evidence="1 8">
        <text>Cleavage of hydrophobic, N-terminal signal or leader sequences from secreted and periplasmic proteins.</text>
        <dbReference type="EC" id="3.4.21.89"/>
    </reaction>
</comment>
<evidence type="ECO:0000256" key="3">
    <source>
        <dbReference type="ARBA" id="ARBA00013208"/>
    </source>
</evidence>
<dbReference type="PROSITE" id="PS00501">
    <property type="entry name" value="SPASE_I_1"/>
    <property type="match status" value="1"/>
</dbReference>
<dbReference type="EC" id="3.4.21.89" evidence="3 8"/>
<evidence type="ECO:0000313" key="11">
    <source>
        <dbReference type="EMBL" id="KEI71593.1"/>
    </source>
</evidence>
<feature type="active site" evidence="7">
    <location>
        <position position="88"/>
    </location>
</feature>
<dbReference type="InterPro" id="IPR019758">
    <property type="entry name" value="Pept_S26A_signal_pept_1_CS"/>
</dbReference>
<dbReference type="eggNOG" id="COG0681">
    <property type="taxonomic scope" value="Bacteria"/>
</dbReference>
<evidence type="ECO:0000256" key="5">
    <source>
        <dbReference type="ARBA" id="ARBA00022670"/>
    </source>
</evidence>
<evidence type="ECO:0000259" key="10">
    <source>
        <dbReference type="Pfam" id="PF10502"/>
    </source>
</evidence>
<reference evidence="11 12" key="1">
    <citation type="submission" date="2014-06" db="EMBL/GenBank/DDBJ databases">
        <title>Whole Genome Sequences of Three Symbiotic Endozoicomonas Bacteria.</title>
        <authorList>
            <person name="Neave M.J."/>
            <person name="Apprill A."/>
            <person name="Voolstra C.R."/>
        </authorList>
    </citation>
    <scope>NUCLEOTIDE SEQUENCE [LARGE SCALE GENOMIC DNA]</scope>
    <source>
        <strain evidence="11 12">DSM 22380</strain>
    </source>
</reference>
<evidence type="ECO:0000256" key="8">
    <source>
        <dbReference type="RuleBase" id="RU003993"/>
    </source>
</evidence>
<keyword evidence="12" id="KW-1185">Reference proteome</keyword>
<accession>A0A081KBR7</accession>
<dbReference type="GO" id="GO:0004252">
    <property type="term" value="F:serine-type endopeptidase activity"/>
    <property type="evidence" value="ECO:0007669"/>
    <property type="project" value="InterPro"/>
</dbReference>
<keyword evidence="8" id="KW-0472">Membrane</keyword>
<organism evidence="11 12">
    <name type="scientific">Endozoicomonas elysicola</name>
    <dbReference type="NCBI Taxonomy" id="305900"/>
    <lineage>
        <taxon>Bacteria</taxon>
        <taxon>Pseudomonadati</taxon>
        <taxon>Pseudomonadota</taxon>
        <taxon>Gammaproteobacteria</taxon>
        <taxon>Oceanospirillales</taxon>
        <taxon>Endozoicomonadaceae</taxon>
        <taxon>Endozoicomonas</taxon>
    </lineage>
</organism>
<dbReference type="GO" id="GO:0006465">
    <property type="term" value="P:signal peptide processing"/>
    <property type="evidence" value="ECO:0007669"/>
    <property type="project" value="InterPro"/>
</dbReference>
<dbReference type="InterPro" id="IPR000223">
    <property type="entry name" value="Pept_S26A_signal_pept_1"/>
</dbReference>
<dbReference type="EMBL" id="JOJP01000001">
    <property type="protein sequence ID" value="KEI71593.1"/>
    <property type="molecule type" value="Genomic_DNA"/>
</dbReference>
<comment type="caution">
    <text evidence="11">The sequence shown here is derived from an EMBL/GenBank/DDBJ whole genome shotgun (WGS) entry which is preliminary data.</text>
</comment>
<dbReference type="CDD" id="cd06530">
    <property type="entry name" value="S26_SPase_I"/>
    <property type="match status" value="1"/>
</dbReference>
<evidence type="ECO:0000256" key="1">
    <source>
        <dbReference type="ARBA" id="ARBA00000677"/>
    </source>
</evidence>
<dbReference type="PROSITE" id="PS00761">
    <property type="entry name" value="SPASE_I_3"/>
    <property type="match status" value="1"/>
</dbReference>
<keyword evidence="8" id="KW-0812">Transmembrane</keyword>
<dbReference type="SUPFAM" id="SSF51306">
    <property type="entry name" value="LexA/Signal peptidase"/>
    <property type="match status" value="1"/>
</dbReference>
<comment type="similarity">
    <text evidence="2 9">Belongs to the peptidase S26 family.</text>
</comment>
<sequence>MDFNFPLLLVLSVFITGIIALIDRLFLLPKRKVAMANLSAQGGDSDTVEKLAKEPAIVETSKSIFPVLLFVLVIRSFLFEPFQIPSGSMIPTLEVGDFILVSKYSYGLRLPVTGTKVLPVGEPDRGDVMVFKQPGKESINFIKRVIGLPGDVVRYTGKRLTVNGEAVPEEFVAQLSDDRSIYRLYNEGSEDNQYQIRKELTSNDFRAEGEWVVPEGMYFVMGDNRDRSNDSRYWGFVPEENIVGKAVYIWMHWPSWTQLPGFKNNGAIE</sequence>
<keyword evidence="8" id="KW-1133">Transmembrane helix</keyword>
<dbReference type="InterPro" id="IPR019533">
    <property type="entry name" value="Peptidase_S26"/>
</dbReference>
<dbReference type="PANTHER" id="PTHR43390">
    <property type="entry name" value="SIGNAL PEPTIDASE I"/>
    <property type="match status" value="1"/>
</dbReference>
<comment type="caution">
    <text evidence="9">Lacks conserved residue(s) required for the propagation of feature annotation.</text>
</comment>
<evidence type="ECO:0000256" key="9">
    <source>
        <dbReference type="RuleBase" id="RU362042"/>
    </source>
</evidence>
<evidence type="ECO:0000256" key="6">
    <source>
        <dbReference type="ARBA" id="ARBA00022801"/>
    </source>
</evidence>
<evidence type="ECO:0000256" key="7">
    <source>
        <dbReference type="PIRSR" id="PIRSR600223-1"/>
    </source>
</evidence>
<proteinExistence type="inferred from homology"/>
<dbReference type="NCBIfam" id="TIGR02227">
    <property type="entry name" value="sigpep_I_bact"/>
    <property type="match status" value="1"/>
</dbReference>
<evidence type="ECO:0000256" key="2">
    <source>
        <dbReference type="ARBA" id="ARBA00009370"/>
    </source>
</evidence>
<dbReference type="InterPro" id="IPR019756">
    <property type="entry name" value="Pept_S26A_signal_pept_1_Ser-AS"/>
</dbReference>
<gene>
    <name evidence="11" type="ORF">GV64_13355</name>
</gene>
<dbReference type="InterPro" id="IPR019757">
    <property type="entry name" value="Pept_S26A_signal_pept_1_Lys-AS"/>
</dbReference>
<feature type="active site" evidence="7">
    <location>
        <position position="143"/>
    </location>
</feature>
<dbReference type="Pfam" id="PF10502">
    <property type="entry name" value="Peptidase_S26"/>
    <property type="match status" value="1"/>
</dbReference>
<dbReference type="GO" id="GO:0016020">
    <property type="term" value="C:membrane"/>
    <property type="evidence" value="ECO:0007669"/>
    <property type="project" value="UniProtKB-SubCell"/>
</dbReference>
<dbReference type="GO" id="GO:0009003">
    <property type="term" value="F:signal peptidase activity"/>
    <property type="evidence" value="ECO:0007669"/>
    <property type="project" value="UniProtKB-EC"/>
</dbReference>